<accession>F0NYX0</accession>
<gene>
    <name evidence="3" type="ordered locus">Weevi_0453</name>
</gene>
<dbReference type="EMBL" id="CP002455">
    <property type="protein sequence ID" value="ADX67172.1"/>
    <property type="molecule type" value="Genomic_DNA"/>
</dbReference>
<dbReference type="AlphaFoldDB" id="F0NYX0"/>
<dbReference type="STRING" id="865938.Weevi_0453"/>
<keyword evidence="2" id="KW-0732">Signal</keyword>
<evidence type="ECO:0000313" key="3">
    <source>
        <dbReference type="EMBL" id="ADX67172.1"/>
    </source>
</evidence>
<dbReference type="HOGENOM" id="CLU_2412422_0_0_10"/>
<feature type="chain" id="PRO_5003254241" evidence="2">
    <location>
        <begin position="23"/>
        <end position="92"/>
    </location>
</feature>
<name>F0NYX0_WEEVC</name>
<dbReference type="Proteomes" id="UP000008641">
    <property type="component" value="Chromosome"/>
</dbReference>
<reference evidence="4" key="2">
    <citation type="journal article" date="2011" name="Stand. Genomic Sci.">
        <title>Complete genome sequence of Weeksella virosa type strain (9751T).</title>
        <authorList>
            <person name="Lang E."/>
            <person name="Teshima H."/>
            <person name="Lucas S."/>
            <person name="Lapidus A."/>
            <person name="Hammon N."/>
            <person name="Deshpande S."/>
            <person name="Nolan M."/>
            <person name="Cheng J."/>
            <person name="Pitluck S."/>
            <person name="Liolios K."/>
            <person name="Pagani I."/>
            <person name="Mikhailova N."/>
            <person name="Ivanova N."/>
            <person name="Mavromatis K."/>
            <person name="Pati A."/>
            <person name="Tapia R."/>
            <person name="Han C."/>
            <person name="Goodwin L."/>
            <person name="Chen A."/>
            <person name="Palaniappan K."/>
            <person name="Land M."/>
            <person name="Hauser L."/>
            <person name="Chang Y."/>
            <person name="Jeffries C."/>
            <person name="Brambilla E."/>
            <person name="Kopitz M."/>
            <person name="Rohde M."/>
            <person name="Goker M."/>
            <person name="Tindall B."/>
            <person name="Detter J."/>
            <person name="Woyke T."/>
            <person name="Bristow J."/>
            <person name="Eisen J."/>
            <person name="Markowitz V."/>
            <person name="Hugenholtz P."/>
            <person name="Klenk H."/>
            <person name="Kyrpides N."/>
        </authorList>
    </citation>
    <scope>NUCLEOTIDE SEQUENCE [LARGE SCALE GENOMIC DNA]</scope>
    <source>
        <strain evidence="4">ATCC 43766 / DSM 16922 / JCM 21250 / NBRC 16016 / NCTC 11634 / CL345/78</strain>
    </source>
</reference>
<dbReference type="KEGG" id="wvi:Weevi_0453"/>
<organism evidence="3 4">
    <name type="scientific">Weeksella virosa (strain ATCC 43766 / DSM 16922 / JCM 21250 / CCUG 30538 / CDC 9751 / IAM 14551 / NBRC 16016 / NCTC 11634 / CL345/78)</name>
    <dbReference type="NCBI Taxonomy" id="865938"/>
    <lineage>
        <taxon>Bacteria</taxon>
        <taxon>Pseudomonadati</taxon>
        <taxon>Bacteroidota</taxon>
        <taxon>Flavobacteriia</taxon>
        <taxon>Flavobacteriales</taxon>
        <taxon>Weeksellaceae</taxon>
        <taxon>Weeksella</taxon>
    </lineage>
</organism>
<keyword evidence="4" id="KW-1185">Reference proteome</keyword>
<sequence length="92" mass="10073">MNINKLKLTVLFVAGLFFTANAQFFKSDNQEEGHSFFNNAERGLPGTPGTDGGIDEEDPEPGLPINDYIPYLLAAGLMVAFANRKKLAKLNK</sequence>
<dbReference type="OrthoDB" id="1377134at2"/>
<feature type="region of interest" description="Disordered" evidence="1">
    <location>
        <begin position="35"/>
        <end position="60"/>
    </location>
</feature>
<protein>
    <submittedName>
        <fullName evidence="3">Uncharacterized protein</fullName>
    </submittedName>
</protein>
<dbReference type="RefSeq" id="WP_013597564.1">
    <property type="nucleotide sequence ID" value="NC_015144.1"/>
</dbReference>
<reference evidence="3 4" key="1">
    <citation type="journal article" date="2011" name="Stand. Genomic Sci.">
        <title>Complete genome sequence of Weeksella virosa type strain (9751).</title>
        <authorList>
            <person name="Lang E."/>
            <person name="Teshima H."/>
            <person name="Lucas S."/>
            <person name="Lapidus A."/>
            <person name="Hammon N."/>
            <person name="Deshpande S."/>
            <person name="Nolan M."/>
            <person name="Cheng J.F."/>
            <person name="Pitluck S."/>
            <person name="Liolios K."/>
            <person name="Pagani I."/>
            <person name="Mikhailova N."/>
            <person name="Ivanova N."/>
            <person name="Mavromatis K."/>
            <person name="Pati A."/>
            <person name="Tapia R."/>
            <person name="Han C."/>
            <person name="Goodwin L."/>
            <person name="Chen A."/>
            <person name="Palaniappan K."/>
            <person name="Land M."/>
            <person name="Hauser L."/>
            <person name="Chang Y.J."/>
            <person name="Jeffries C.D."/>
            <person name="Brambilla E.M."/>
            <person name="Kopitz M."/>
            <person name="Rohde M."/>
            <person name="Goker M."/>
            <person name="Tindall B.J."/>
            <person name="Detter J.C."/>
            <person name="Woyke T."/>
            <person name="Bristow J."/>
            <person name="Eisen J.A."/>
            <person name="Markowitz V."/>
            <person name="Hugenholtz P."/>
            <person name="Klenk H.P."/>
            <person name="Kyrpides N.C."/>
        </authorList>
    </citation>
    <scope>NUCLEOTIDE SEQUENCE [LARGE SCALE GENOMIC DNA]</scope>
    <source>
        <strain evidence="4">ATCC 43766 / DSM 16922 / JCM 21250 / NBRC 16016 / NCTC 11634 / CL345/78</strain>
    </source>
</reference>
<evidence type="ECO:0000256" key="1">
    <source>
        <dbReference type="SAM" id="MobiDB-lite"/>
    </source>
</evidence>
<evidence type="ECO:0000313" key="4">
    <source>
        <dbReference type="Proteomes" id="UP000008641"/>
    </source>
</evidence>
<proteinExistence type="predicted"/>
<evidence type="ECO:0000256" key="2">
    <source>
        <dbReference type="SAM" id="SignalP"/>
    </source>
</evidence>
<feature type="signal peptide" evidence="2">
    <location>
        <begin position="1"/>
        <end position="22"/>
    </location>
</feature>